<dbReference type="SUPFAM" id="SSF56752">
    <property type="entry name" value="D-aminoacid aminotransferase-like PLP-dependent enzymes"/>
    <property type="match status" value="1"/>
</dbReference>
<reference evidence="7 8" key="4">
    <citation type="journal article" date="2020" name="PLoS ONE">
        <title>Taxonomic classification of strain PO100/5 shows a broader geographic distribution and genetic markers of the recently described Corynebacterium silvaticum.</title>
        <authorList>
            <person name="Viana M.V.C."/>
            <person name="Profeta R."/>
            <person name="da Silva A.L."/>
            <person name="Hurtado R."/>
            <person name="Cerqueira J.C."/>
            <person name="Ribeiro B.F.S."/>
            <person name="Almeida M.O."/>
            <person name="Morais-Rodrigues F."/>
            <person name="Soares S.C."/>
            <person name="Oliveira M."/>
            <person name="Tavares L."/>
            <person name="Figueiredo H."/>
            <person name="Wattam A.R."/>
            <person name="Barh D."/>
            <person name="Ghosh P."/>
            <person name="Silva A."/>
            <person name="Azevedo V."/>
        </authorList>
    </citation>
    <scope>NUCLEOTIDE SEQUENCE [LARGE SCALE GENOMIC DNA]</scope>
    <source>
        <strain evidence="7 8">PO100/5</strain>
    </source>
</reference>
<feature type="domain" description="Glutamine amidotransferase" evidence="5">
    <location>
        <begin position="26"/>
        <end position="215"/>
    </location>
</feature>
<evidence type="ECO:0000313" key="7">
    <source>
        <dbReference type="EMBL" id="ARU46600.1"/>
    </source>
</evidence>
<gene>
    <name evidence="7" type="primary">pabB</name>
    <name evidence="7" type="ORF">CBE74_09120</name>
</gene>
<evidence type="ECO:0000313" key="8">
    <source>
        <dbReference type="Proteomes" id="UP000195652"/>
    </source>
</evidence>
<dbReference type="AlphaFoldDB" id="A0A7Y4PA46"/>
<dbReference type="InterPro" id="IPR019999">
    <property type="entry name" value="Anth_synth_I-like"/>
</dbReference>
<dbReference type="RefSeq" id="WP_087454397.1">
    <property type="nucleotide sequence ID" value="NZ_CP021417.2"/>
</dbReference>
<accession>A0A7Y4PA46</accession>
<dbReference type="GO" id="GO:0046820">
    <property type="term" value="F:4-amino-4-deoxychorismate synthase activity"/>
    <property type="evidence" value="ECO:0007669"/>
    <property type="project" value="UniProtKB-EC"/>
</dbReference>
<protein>
    <recommendedName>
        <fullName evidence="2">aminodeoxychorismate synthase</fullName>
        <ecNumber evidence="2">2.6.1.85</ecNumber>
    </recommendedName>
</protein>
<organism evidence="7 8">
    <name type="scientific">Corynebacterium silvaticum</name>
    <dbReference type="NCBI Taxonomy" id="2320431"/>
    <lineage>
        <taxon>Bacteria</taxon>
        <taxon>Bacillati</taxon>
        <taxon>Actinomycetota</taxon>
        <taxon>Actinomycetes</taxon>
        <taxon>Mycobacteriales</taxon>
        <taxon>Corynebacteriaceae</taxon>
        <taxon>Corynebacterium</taxon>
    </lineage>
</organism>
<dbReference type="Gene3D" id="3.20.10.10">
    <property type="entry name" value="D-amino Acid Aminotransferase, subunit A, domain 2"/>
    <property type="match status" value="1"/>
</dbReference>
<dbReference type="NCBIfam" id="TIGR00553">
    <property type="entry name" value="pabB"/>
    <property type="match status" value="1"/>
</dbReference>
<dbReference type="PRINTS" id="PR00099">
    <property type="entry name" value="CPSGATASE"/>
</dbReference>
<dbReference type="PANTHER" id="PTHR11236:SF18">
    <property type="entry name" value="AMINODEOXYCHORISMATE SYNTHASE"/>
    <property type="match status" value="1"/>
</dbReference>
<dbReference type="KEGG" id="csil:CBE74_09120"/>
<dbReference type="GeneID" id="75008400"/>
<evidence type="ECO:0000259" key="6">
    <source>
        <dbReference type="Pfam" id="PF00425"/>
    </source>
</evidence>
<dbReference type="Pfam" id="PF00425">
    <property type="entry name" value="Chorismate_bind"/>
    <property type="match status" value="1"/>
</dbReference>
<feature type="domain" description="Chorismate-utilising enzyme C-terminal" evidence="6">
    <location>
        <begin position="417"/>
        <end position="672"/>
    </location>
</feature>
<evidence type="ECO:0000256" key="4">
    <source>
        <dbReference type="ARBA" id="ARBA00022962"/>
    </source>
</evidence>
<keyword evidence="8" id="KW-1185">Reference proteome</keyword>
<evidence type="ECO:0000256" key="3">
    <source>
        <dbReference type="ARBA" id="ARBA00022679"/>
    </source>
</evidence>
<dbReference type="PRINTS" id="PR00096">
    <property type="entry name" value="GATASE"/>
</dbReference>
<dbReference type="EC" id="2.6.1.85" evidence="2"/>
<dbReference type="NCBIfam" id="TIGR00566">
    <property type="entry name" value="trpG_papA"/>
    <property type="match status" value="1"/>
</dbReference>
<dbReference type="InterPro" id="IPR017926">
    <property type="entry name" value="GATASE"/>
</dbReference>
<dbReference type="InterPro" id="IPR005801">
    <property type="entry name" value="ADC_synthase"/>
</dbReference>
<dbReference type="InterPro" id="IPR005802">
    <property type="entry name" value="ADC_synth_comp_1"/>
</dbReference>
<dbReference type="InterPro" id="IPR036038">
    <property type="entry name" value="Aminotransferase-like"/>
</dbReference>
<reference evidence="7 8" key="3">
    <citation type="journal article" date="2020" name="Int. J. Syst. Evol. Microbiol.">
        <title>Corynebacterium silvaticum sp. nov., a unique group of NTTB corynebacteria in wild boar and roe deer.</title>
        <authorList>
            <person name="Dangel A."/>
            <person name="Berger A."/>
            <person name="Rau J."/>
            <person name="Eisenberg T."/>
            <person name="Kampfer P."/>
            <person name="Margos G."/>
            <person name="Contzen M."/>
            <person name="Busse H.J."/>
            <person name="Konrad R."/>
            <person name="Peters M."/>
            <person name="Sting R."/>
            <person name="Sing A."/>
        </authorList>
    </citation>
    <scope>NUCLEOTIDE SEQUENCE [LARGE SCALE GENOMIC DNA]</scope>
    <source>
        <strain evidence="7 8">PO100/5</strain>
    </source>
</reference>
<evidence type="ECO:0000259" key="5">
    <source>
        <dbReference type="Pfam" id="PF00117"/>
    </source>
</evidence>
<dbReference type="GO" id="GO:0005737">
    <property type="term" value="C:cytoplasm"/>
    <property type="evidence" value="ECO:0007669"/>
    <property type="project" value="TreeGrafter"/>
</dbReference>
<dbReference type="InterPro" id="IPR006221">
    <property type="entry name" value="TrpG/PapA_dom"/>
</dbReference>
<reference evidence="7 8" key="1">
    <citation type="journal article" date="2014" name="BMC Vet. Res.">
        <title>First report of Corynebacterium pseudotuberculosis from caseous lymphadenitis lesions in Black Alentejano pig (Sus scrofa domesticus).</title>
        <authorList>
            <person name="Oliveira M."/>
            <person name="Barroco C."/>
            <person name="Mottola C."/>
            <person name="Santos R."/>
            <person name="Lemsaddek A."/>
            <person name="Tavares L."/>
            <person name="Semedo-Lemsaddek T."/>
        </authorList>
    </citation>
    <scope>NUCLEOTIDE SEQUENCE [LARGE SCALE GENOMIC DNA]</scope>
    <source>
        <strain evidence="7 8">PO100/5</strain>
    </source>
</reference>
<sequence length="935" mass="101622">MITPACDARGRREASGEPEKTALRVLVIDNYDSFTYNIVDYLARCGAAVTVMRNDAPLDTNRICKQGGASPDAFDAVVISPGPGTPAIPSDLGISAAALEHAEVPVLGVCLGMQAMAYVEGGRVEKAPEPVHGREDTIWVTSTGPLWDDIADSFTVVRYHSLVVTDVPDCMRVTATNAEGLVMALEHKAKPWWGVQFHPESIGSEYGEQLIANFVGIAEQHAHRGPGENSDVQQREVVRASRSRSVVVRESAVPEGVEPVDIFVALGGQGALVEFEGKSIIAPYDGGEIIDSLDDLSLSVDSYPQVHVESNDGATAAALPGWFGYVGYEAHHSDLGPQAQAQAPAAGEALKMFFAERIAVIERGRLQLVALAPHNAPEAQEAIEWWCDAAMTQIHAATPVGTFDPSVVGRLRLRESRRKYLHSIAEIQELISQGATYEVCLTTQLEAPIDGDFDAPAAYRRLTEIAPAPMRSLVVLGDTHVVSSSPERFLKVNQGVVSSEPIKGTRARCQDEEKDADMRHDLATNQKDRAENLMIVDLVRNDLAHVCEYGSVRVDELCHVKTFARAHQLVSTISGKARESATPVDVIRAAFPGGSMTGAPKYRTMEIIATLEGHPRGVYSGAVGFISVDGSMDLAMTIRTAVVQGQRLSYGVGGAIIALSSADAEWEEIVTKSAPLLSLVAQGFPHEELLECDGVRLQPALHTQPPTVIDSFLLVDGHVRGFDSHCQRFRSSCVALQTARVEEVDRFLAAVKRELPLHGEWFPRLESLPGGTLRVRFRPAPKRREATTLTTVMVQPGQLQHPTIKGPDLAELLRINNAVPTDDALLISPRGVHETTTAALLAWKDNELVSMGSERLDSVTECMVREIARELGYRVAQKTYDRSALHGVELWVVNALHGISRVSELDGEPVPCGTQRLARFRHMLADKQQPLIKEN</sequence>
<dbReference type="InterPro" id="IPR015890">
    <property type="entry name" value="Chorismate_C"/>
</dbReference>
<keyword evidence="7" id="KW-0032">Aminotransferase</keyword>
<dbReference type="InterPro" id="IPR043132">
    <property type="entry name" value="BCAT-like_C"/>
</dbReference>
<dbReference type="PANTHER" id="PTHR11236">
    <property type="entry name" value="AMINOBENZOATE/ANTHRANILATE SYNTHASE"/>
    <property type="match status" value="1"/>
</dbReference>
<dbReference type="InterPro" id="IPR001544">
    <property type="entry name" value="Aminotrans_IV"/>
</dbReference>
<name>A0A7Y4PA46_9CORY</name>
<keyword evidence="3 7" id="KW-0808">Transferase</keyword>
<dbReference type="GO" id="GO:0000162">
    <property type="term" value="P:L-tryptophan biosynthetic process"/>
    <property type="evidence" value="ECO:0007669"/>
    <property type="project" value="TreeGrafter"/>
</dbReference>
<dbReference type="Gene3D" id="3.60.120.10">
    <property type="entry name" value="Anthranilate synthase"/>
    <property type="match status" value="1"/>
</dbReference>
<dbReference type="EMBL" id="CP021417">
    <property type="protein sequence ID" value="ARU46600.1"/>
    <property type="molecule type" value="Genomic_DNA"/>
</dbReference>
<dbReference type="Pfam" id="PF00117">
    <property type="entry name" value="GATase"/>
    <property type="match status" value="1"/>
</dbReference>
<dbReference type="CDD" id="cd01743">
    <property type="entry name" value="GATase1_Anthranilate_Synthase"/>
    <property type="match status" value="1"/>
</dbReference>
<dbReference type="Proteomes" id="UP000195652">
    <property type="component" value="Chromosome"/>
</dbReference>
<dbReference type="InterPro" id="IPR029062">
    <property type="entry name" value="Class_I_gatase-like"/>
</dbReference>
<keyword evidence="4" id="KW-0315">Glutamine amidotransferase</keyword>
<dbReference type="SUPFAM" id="SSF56322">
    <property type="entry name" value="ADC synthase"/>
    <property type="match status" value="1"/>
</dbReference>
<evidence type="ECO:0000256" key="1">
    <source>
        <dbReference type="ARBA" id="ARBA00005970"/>
    </source>
</evidence>
<comment type="similarity">
    <text evidence="1">In the C-terminal section; belongs to the anthranilate synthase component I family.</text>
</comment>
<evidence type="ECO:0000256" key="2">
    <source>
        <dbReference type="ARBA" id="ARBA00013139"/>
    </source>
</evidence>
<reference evidence="7 8" key="2">
    <citation type="journal article" date="2020" name="Antonie Van Leeuwenhoek">
        <title>Phylogenomic characterisation of a novel corynebacterial species pathogenic to animals.</title>
        <authorList>
            <person name="Moller J."/>
            <person name="Musella L."/>
            <person name="Melnikov V."/>
            <person name="Geissdorfer W."/>
            <person name="Burkovski A."/>
            <person name="Sangal V."/>
        </authorList>
    </citation>
    <scope>NUCLEOTIDE SEQUENCE [LARGE SCALE GENOMIC DNA]</scope>
    <source>
        <strain evidence="7 8">PO100/5</strain>
    </source>
</reference>
<dbReference type="GO" id="GO:0008153">
    <property type="term" value="P:4-aminobenzoate biosynthetic process"/>
    <property type="evidence" value="ECO:0007669"/>
    <property type="project" value="TreeGrafter"/>
</dbReference>
<dbReference type="Pfam" id="PF01063">
    <property type="entry name" value="Aminotran_4"/>
    <property type="match status" value="1"/>
</dbReference>
<dbReference type="SUPFAM" id="SSF52317">
    <property type="entry name" value="Class I glutamine amidotransferase-like"/>
    <property type="match status" value="1"/>
</dbReference>
<dbReference type="PRINTS" id="PR00097">
    <property type="entry name" value="ANTSNTHASEII"/>
</dbReference>
<dbReference type="GO" id="GO:0009396">
    <property type="term" value="P:folic acid-containing compound biosynthetic process"/>
    <property type="evidence" value="ECO:0007669"/>
    <property type="project" value="InterPro"/>
</dbReference>
<proteinExistence type="inferred from homology"/>
<dbReference type="PROSITE" id="PS51273">
    <property type="entry name" value="GATASE_TYPE_1"/>
    <property type="match status" value="1"/>
</dbReference>
<dbReference type="Gene3D" id="3.40.50.880">
    <property type="match status" value="1"/>
</dbReference>